<keyword evidence="2" id="KW-1185">Reference proteome</keyword>
<protein>
    <submittedName>
        <fullName evidence="1">Uncharacterized protein</fullName>
    </submittedName>
</protein>
<dbReference type="Proteomes" id="UP001151582">
    <property type="component" value="Unassembled WGS sequence"/>
</dbReference>
<proteinExistence type="predicted"/>
<reference evidence="1" key="1">
    <citation type="submission" date="2022-07" db="EMBL/GenBank/DDBJ databases">
        <title>Phylogenomic reconstructions and comparative analyses of Kickxellomycotina fungi.</title>
        <authorList>
            <person name="Reynolds N.K."/>
            <person name="Stajich J.E."/>
            <person name="Barry K."/>
            <person name="Grigoriev I.V."/>
            <person name="Crous P."/>
            <person name="Smith M.E."/>
        </authorList>
    </citation>
    <scope>NUCLEOTIDE SEQUENCE</scope>
    <source>
        <strain evidence="1">RSA 567</strain>
    </source>
</reference>
<sequence length="374" mass="42106">MALPVWTSCVRRPFLGPGQLRVGFQRHLPRRITRSFASEAEKSLVQQSPRDIATRAACLQLVLARWGMEMALKMGHGDEETKQTAMDNINQAASDPMVIDALTPKEMTLMTKPNGEWNRDDLHFLGHWESLGVLLWVLSRQSTIPSYYELFARPALFNSTGILPNSLQTIHTFVNRCEATYEPRPPHDVQEAVSQCEAWYWRAYAQHLLRTREQLGLDETATESLRPSPTMASQEEVRKLPRAFTKFLRNLPTAIGQASNLAEQQGLITRAVDHDFGVETSALYGNIEEPRQNIPLNDDGSLLEPPVTWVPYGAVDDHGLVVLQDIARHRMLAFSWLARTVESFDADMTELRSINPVNSLWAPYPDASADSGDS</sequence>
<accession>A0A9W8EBI0</accession>
<dbReference type="Pfam" id="PF14094">
    <property type="entry name" value="DUF4272"/>
    <property type="match status" value="1"/>
</dbReference>
<dbReference type="AlphaFoldDB" id="A0A9W8EBI0"/>
<gene>
    <name evidence="1" type="ORF">H4R34_004025</name>
</gene>
<name>A0A9W8EBI0_9FUNG</name>
<dbReference type="InterPro" id="IPR025368">
    <property type="entry name" value="DUF4272"/>
</dbReference>
<evidence type="ECO:0000313" key="1">
    <source>
        <dbReference type="EMBL" id="KAJ1976313.1"/>
    </source>
</evidence>
<evidence type="ECO:0000313" key="2">
    <source>
        <dbReference type="Proteomes" id="UP001151582"/>
    </source>
</evidence>
<comment type="caution">
    <text evidence="1">The sequence shown here is derived from an EMBL/GenBank/DDBJ whole genome shotgun (WGS) entry which is preliminary data.</text>
</comment>
<dbReference type="EMBL" id="JANBQB010000443">
    <property type="protein sequence ID" value="KAJ1976313.1"/>
    <property type="molecule type" value="Genomic_DNA"/>
</dbReference>
<organism evidence="1 2">
    <name type="scientific">Dimargaris verticillata</name>
    <dbReference type="NCBI Taxonomy" id="2761393"/>
    <lineage>
        <taxon>Eukaryota</taxon>
        <taxon>Fungi</taxon>
        <taxon>Fungi incertae sedis</taxon>
        <taxon>Zoopagomycota</taxon>
        <taxon>Kickxellomycotina</taxon>
        <taxon>Dimargaritomycetes</taxon>
        <taxon>Dimargaritales</taxon>
        <taxon>Dimargaritaceae</taxon>
        <taxon>Dimargaris</taxon>
    </lineage>
</organism>
<dbReference type="OrthoDB" id="2103572at2759"/>